<dbReference type="GeneID" id="14551731"/>
<dbReference type="PaxDb" id="1435377-SUSAZ_05850"/>
<dbReference type="SUPFAM" id="SSF52540">
    <property type="entry name" value="P-loop containing nucleoside triphosphate hydrolases"/>
    <property type="match status" value="1"/>
</dbReference>
<dbReference type="Proteomes" id="UP000060043">
    <property type="component" value="Chromosome"/>
</dbReference>
<dbReference type="Proteomes" id="UP000065473">
    <property type="component" value="Chromosome"/>
</dbReference>
<dbReference type="EMBL" id="CP013695">
    <property type="protein sequence ID" value="ALU31279.1"/>
    <property type="molecule type" value="Genomic_DNA"/>
</dbReference>
<dbReference type="InterPro" id="IPR027417">
    <property type="entry name" value="P-loop_NTPase"/>
</dbReference>
<dbReference type="EMBL" id="CP013694">
    <property type="protein sequence ID" value="ALU28567.1"/>
    <property type="molecule type" value="Genomic_DNA"/>
</dbReference>
<sequence length="451" mass="51422">MICNIPKVTVTTWSAKNVILAGPTYKQYLSKSLEVIKNKDIASIIGQPGMGKTTILKKVEEIISKEKFTLFLDLSSKGEIESEFWDKIDRFMVKNLVVGKMDRKKYKYGFLKKLTGVSFENHLYSMCGKLDDFLLRLYCLDYSRDFDGILKFVNDLKNVMDITILVDEIREGHLSKIHRLINSGLNVPILMAIPTDAYNKVTDLAIRRRLDESRISLDSALTSDDIKEIVEAYCKPISDVLFPIILAMWNGRELTTVSSILQFIKSEVERIETDCEGNVECIKDSIQSSYTLKNVEENSTTLEKMLRETISSLSKEFRVSYVHQRGKRVEVKGKNITVGIFFTKDDYGYLGIVKLSNGNEISGDEISLLPYVEQVENDKKIYKIRKKFIITNTKINVQGVDVVEIPTLEVIRIIRGDSLILEERTRSILKELVSDDQTTNVQNNFNAVATT</sequence>
<proteinExistence type="predicted"/>
<dbReference type="STRING" id="1435377.SUSAZ_05850"/>
<gene>
    <name evidence="1" type="ORF">ATY89_00360</name>
    <name evidence="2" type="ORF">ATZ20_03405</name>
</gene>
<dbReference type="AlphaFoldDB" id="A0A0U3H1W8"/>
<organism evidence="1">
    <name type="scientific">Sulfolobus acidocaldarius</name>
    <dbReference type="NCBI Taxonomy" id="2285"/>
    <lineage>
        <taxon>Archaea</taxon>
        <taxon>Thermoproteota</taxon>
        <taxon>Thermoprotei</taxon>
        <taxon>Sulfolobales</taxon>
        <taxon>Sulfolobaceae</taxon>
        <taxon>Sulfolobus</taxon>
    </lineage>
</organism>
<reference evidence="1 3" key="1">
    <citation type="submission" date="2015-12" db="EMBL/GenBank/DDBJ databases">
        <title>A stable core within a dynamic pangenome in Sulfolobus acidocaldarius.</title>
        <authorList>
            <person name="Anderson R."/>
            <person name="Kouris A."/>
            <person name="Seward C."/>
            <person name="Campbell K."/>
            <person name="Whitaker R."/>
        </authorList>
    </citation>
    <scope>NUCLEOTIDE SEQUENCE [LARGE SCALE GENOMIC DNA]</scope>
    <source>
        <strain evidence="1">GG12-C01-09</strain>
        <strain evidence="2 3">NG05B_CO5_07</strain>
    </source>
</reference>
<protein>
    <submittedName>
        <fullName evidence="1">AAA family ATPase</fullName>
    </submittedName>
</protein>
<evidence type="ECO:0000313" key="3">
    <source>
        <dbReference type="Proteomes" id="UP000060043"/>
    </source>
</evidence>
<name>A0A0U3H1W8_9CREN</name>
<dbReference type="OrthoDB" id="34010at2157"/>
<dbReference type="OMA" id="IIGQPGM"/>
<evidence type="ECO:0000313" key="1">
    <source>
        <dbReference type="EMBL" id="ALU28567.1"/>
    </source>
</evidence>
<accession>A0A0U3H1W8</accession>
<dbReference type="RefSeq" id="WP_011278076.1">
    <property type="nucleotide sequence ID" value="NZ_BHWZ01000003.1"/>
</dbReference>
<evidence type="ECO:0000313" key="2">
    <source>
        <dbReference type="EMBL" id="ALU31279.1"/>
    </source>
</evidence>